<comment type="caution">
    <text evidence="2">The sequence shown here is derived from an EMBL/GenBank/DDBJ whole genome shotgun (WGS) entry which is preliminary data.</text>
</comment>
<reference evidence="2 3" key="1">
    <citation type="submission" date="2024-05" db="EMBL/GenBank/DDBJ databases">
        <authorList>
            <person name="Wallberg A."/>
        </authorList>
    </citation>
    <scope>NUCLEOTIDE SEQUENCE [LARGE SCALE GENOMIC DNA]</scope>
</reference>
<feature type="region of interest" description="Disordered" evidence="1">
    <location>
        <begin position="273"/>
        <end position="293"/>
    </location>
</feature>
<dbReference type="PANTHER" id="PTHR32046:SF11">
    <property type="entry name" value="IMMUNE-ASSOCIATED NUCLEOTIDE-BINDING PROTEIN 10-LIKE"/>
    <property type="match status" value="1"/>
</dbReference>
<dbReference type="InterPro" id="IPR027417">
    <property type="entry name" value="P-loop_NTPase"/>
</dbReference>
<dbReference type="EMBL" id="CAXKWB010086969">
    <property type="protein sequence ID" value="CAL4211752.1"/>
    <property type="molecule type" value="Genomic_DNA"/>
</dbReference>
<dbReference type="Gene3D" id="3.40.50.300">
    <property type="entry name" value="P-loop containing nucleotide triphosphate hydrolases"/>
    <property type="match status" value="1"/>
</dbReference>
<dbReference type="Proteomes" id="UP001497623">
    <property type="component" value="Unassembled WGS sequence"/>
</dbReference>
<sequence length="293" mass="33484">MNVHEIIAEKKTICKKSQAQQYTLWPCEETDIDTAHLMLIGETGKGKTTLINGILNFVLGINCHYVYRFCVPVNITRHNKRDIDSQTDKITLYKIPHVEGIRNDKNLVLIDTPGLLDTEGIECQKQSLDQINSFLANPTYKENMFIGIVAEANLTLNNNVRNLINLIEKIVQGLSNVKVILIATFADAFEPKMFSLIKEYLKVKLEGQFKINNKILFSNFNVDDESEWRTWEKNMALLLQEIQIFNKAPDSECSRARRDSVTSVSSSSTYLTTKSNMSHVKRQEKDMAEVFSK</sequence>
<keyword evidence="3" id="KW-1185">Reference proteome</keyword>
<dbReference type="SUPFAM" id="SSF52540">
    <property type="entry name" value="P-loop containing nucleoside triphosphate hydrolases"/>
    <property type="match status" value="1"/>
</dbReference>
<organism evidence="2 3">
    <name type="scientific">Meganyctiphanes norvegica</name>
    <name type="common">Northern krill</name>
    <name type="synonym">Thysanopoda norvegica</name>
    <dbReference type="NCBI Taxonomy" id="48144"/>
    <lineage>
        <taxon>Eukaryota</taxon>
        <taxon>Metazoa</taxon>
        <taxon>Ecdysozoa</taxon>
        <taxon>Arthropoda</taxon>
        <taxon>Crustacea</taxon>
        <taxon>Multicrustacea</taxon>
        <taxon>Malacostraca</taxon>
        <taxon>Eumalacostraca</taxon>
        <taxon>Eucarida</taxon>
        <taxon>Euphausiacea</taxon>
        <taxon>Euphausiidae</taxon>
        <taxon>Meganyctiphanes</taxon>
    </lineage>
</organism>
<proteinExistence type="predicted"/>
<feature type="compositionally biased region" description="Basic and acidic residues" evidence="1">
    <location>
        <begin position="281"/>
        <end position="293"/>
    </location>
</feature>
<evidence type="ECO:0000313" key="3">
    <source>
        <dbReference type="Proteomes" id="UP001497623"/>
    </source>
</evidence>
<evidence type="ECO:0000256" key="1">
    <source>
        <dbReference type="SAM" id="MobiDB-lite"/>
    </source>
</evidence>
<accession>A0AAV2SMG2</accession>
<gene>
    <name evidence="2" type="ORF">MNOR_LOCUS38412</name>
</gene>
<dbReference type="GO" id="GO:0005525">
    <property type="term" value="F:GTP binding"/>
    <property type="evidence" value="ECO:0007669"/>
    <property type="project" value="InterPro"/>
</dbReference>
<protein>
    <recommendedName>
        <fullName evidence="4">G domain-containing protein</fullName>
    </recommendedName>
</protein>
<dbReference type="PANTHER" id="PTHR32046">
    <property type="entry name" value="G DOMAIN-CONTAINING PROTEIN"/>
    <property type="match status" value="1"/>
</dbReference>
<name>A0AAV2SMG2_MEGNR</name>
<evidence type="ECO:0008006" key="4">
    <source>
        <dbReference type="Google" id="ProtNLM"/>
    </source>
</evidence>
<evidence type="ECO:0000313" key="2">
    <source>
        <dbReference type="EMBL" id="CAL4211752.1"/>
    </source>
</evidence>
<dbReference type="AlphaFoldDB" id="A0AAV2SMG2"/>
<feature type="non-terminal residue" evidence="2">
    <location>
        <position position="293"/>
    </location>
</feature>